<keyword evidence="4 7" id="KW-0479">Metal-binding</keyword>
<dbReference type="FunFam" id="3.30.540.10:FF:000003">
    <property type="entry name" value="Inositol-1-monophosphatase"/>
    <property type="match status" value="1"/>
</dbReference>
<reference evidence="10 11" key="1">
    <citation type="journal article" date="2018" name="Int. J. Syst. Evol. Microbiol.">
        <title>Mesosutterella multiformis gen. nov., sp. nov., a member of the family Sutterellaceae and Sutterella megalosphaeroides sp. nov., isolated from human faeces.</title>
        <authorList>
            <person name="Sakamoto M."/>
            <person name="Ikeyama N."/>
            <person name="Kunihiro T."/>
            <person name="Iino T."/>
            <person name="Yuki M."/>
            <person name="Ohkuma M."/>
        </authorList>
    </citation>
    <scope>NUCLEOTIDE SEQUENCE [LARGE SCALE GENOMIC DNA]</scope>
    <source>
        <strain evidence="10 11">6FBBBH3</strain>
    </source>
</reference>
<accession>A0A2Z6I912</accession>
<dbReference type="AlphaFoldDB" id="A0A2Z6I912"/>
<comment type="cofactor">
    <cofactor evidence="2 7 8">
        <name>Mg(2+)</name>
        <dbReference type="ChEBI" id="CHEBI:18420"/>
    </cofactor>
</comment>
<feature type="binding site" evidence="7">
    <location>
        <position position="90"/>
    </location>
    <ligand>
        <name>Mg(2+)</name>
        <dbReference type="ChEBI" id="CHEBI:18420"/>
        <label>2</label>
    </ligand>
</feature>
<dbReference type="InterPro" id="IPR000760">
    <property type="entry name" value="Inositol_monophosphatase-like"/>
</dbReference>
<evidence type="ECO:0000313" key="11">
    <source>
        <dbReference type="Proteomes" id="UP000271003"/>
    </source>
</evidence>
<dbReference type="PANTHER" id="PTHR20854">
    <property type="entry name" value="INOSITOL MONOPHOSPHATASE"/>
    <property type="match status" value="1"/>
</dbReference>
<dbReference type="Proteomes" id="UP000271003">
    <property type="component" value="Chromosome"/>
</dbReference>
<evidence type="ECO:0000256" key="4">
    <source>
        <dbReference type="ARBA" id="ARBA00022723"/>
    </source>
</evidence>
<dbReference type="OrthoDB" id="9785695at2"/>
<dbReference type="GO" id="GO:0046854">
    <property type="term" value="P:phosphatidylinositol phosphate biosynthetic process"/>
    <property type="evidence" value="ECO:0007669"/>
    <property type="project" value="InterPro"/>
</dbReference>
<evidence type="ECO:0000256" key="5">
    <source>
        <dbReference type="ARBA" id="ARBA00022801"/>
    </source>
</evidence>
<dbReference type="PANTHER" id="PTHR20854:SF4">
    <property type="entry name" value="INOSITOL-1-MONOPHOSPHATASE-RELATED"/>
    <property type="match status" value="1"/>
</dbReference>
<dbReference type="PROSITE" id="PS00630">
    <property type="entry name" value="IMP_2"/>
    <property type="match status" value="1"/>
</dbReference>
<feature type="binding site" evidence="7">
    <location>
        <position position="88"/>
    </location>
    <ligand>
        <name>Mg(2+)</name>
        <dbReference type="ChEBI" id="CHEBI:18420"/>
        <label>1</label>
        <note>catalytic</note>
    </ligand>
</feature>
<gene>
    <name evidence="10" type="primary">suhB</name>
    <name evidence="10" type="ORF">SUTMEG_07900</name>
</gene>
<feature type="compositionally biased region" description="Low complexity" evidence="9">
    <location>
        <begin position="276"/>
        <end position="288"/>
    </location>
</feature>
<evidence type="ECO:0000313" key="10">
    <source>
        <dbReference type="EMBL" id="BBF22899.1"/>
    </source>
</evidence>
<dbReference type="InterPro" id="IPR020550">
    <property type="entry name" value="Inositol_monophosphatase_CS"/>
</dbReference>
<dbReference type="KEGG" id="sutt:SUTMEG_07900"/>
<dbReference type="InterPro" id="IPR020583">
    <property type="entry name" value="Inositol_monoP_metal-BS"/>
</dbReference>
<evidence type="ECO:0000256" key="3">
    <source>
        <dbReference type="ARBA" id="ARBA00009759"/>
    </source>
</evidence>
<dbReference type="PRINTS" id="PR01959">
    <property type="entry name" value="SBIMPHPHTASE"/>
</dbReference>
<protein>
    <recommendedName>
        <fullName evidence="8">Inositol-1-monophosphatase</fullName>
        <ecNumber evidence="8">3.1.3.25</ecNumber>
    </recommendedName>
</protein>
<evidence type="ECO:0000256" key="7">
    <source>
        <dbReference type="PIRSR" id="PIRSR600760-2"/>
    </source>
</evidence>
<keyword evidence="11" id="KW-1185">Reference proteome</keyword>
<name>A0A2Z6I912_9BURK</name>
<comment type="catalytic activity">
    <reaction evidence="1 8">
        <text>a myo-inositol phosphate + H2O = myo-inositol + phosphate</text>
        <dbReference type="Rhea" id="RHEA:24056"/>
        <dbReference type="ChEBI" id="CHEBI:15377"/>
        <dbReference type="ChEBI" id="CHEBI:17268"/>
        <dbReference type="ChEBI" id="CHEBI:43474"/>
        <dbReference type="ChEBI" id="CHEBI:84139"/>
        <dbReference type="EC" id="3.1.3.25"/>
    </reaction>
</comment>
<proteinExistence type="inferred from homology"/>
<dbReference type="RefSeq" id="WP_120176564.1">
    <property type="nucleotide sequence ID" value="NZ_AP018786.1"/>
</dbReference>
<feature type="compositionally biased region" description="Basic and acidic residues" evidence="9">
    <location>
        <begin position="289"/>
        <end position="307"/>
    </location>
</feature>
<dbReference type="GO" id="GO:0046872">
    <property type="term" value="F:metal ion binding"/>
    <property type="evidence" value="ECO:0007669"/>
    <property type="project" value="UniProtKB-KW"/>
</dbReference>
<dbReference type="Gene3D" id="3.40.190.80">
    <property type="match status" value="1"/>
</dbReference>
<dbReference type="InterPro" id="IPR022337">
    <property type="entry name" value="Inositol_monophosphatase_SuhB"/>
</dbReference>
<evidence type="ECO:0000256" key="1">
    <source>
        <dbReference type="ARBA" id="ARBA00001033"/>
    </source>
</evidence>
<feature type="binding site" evidence="7">
    <location>
        <position position="72"/>
    </location>
    <ligand>
        <name>Mg(2+)</name>
        <dbReference type="ChEBI" id="CHEBI:18420"/>
        <label>1</label>
        <note>catalytic</note>
    </ligand>
</feature>
<dbReference type="GO" id="GO:0006020">
    <property type="term" value="P:inositol metabolic process"/>
    <property type="evidence" value="ECO:0007669"/>
    <property type="project" value="TreeGrafter"/>
</dbReference>
<sequence length="321" mass="34644">MSTSQLSAYIATAVKAARRAAKEILRAANDLDRLTVEAKAANDFVTSADKAAEEAIVQELQAAYPRHAFLTEEAGRIGGKSDYLWIIDPIDGTTNFMHGLPQYAVSIALAYRGEVVAAVIYDVAKNELFTAAKGQGAFLDNRRIRVSDTVDLRRSLIGTGFPFRRTDDFDAYMTGFRKVAERSAGIRRPGSAALDLAWVACGRYDGYWEAGLKPWDIAAGGLLVLEAGGLITDLEGGEKWLETGSVCCGTPRIFAKLLPLVGRLEKTEKAEKSETESTAAKSTKTLTTKVEKTADAAEEAPKAEKAPAKKRAPRKPKAAAE</sequence>
<feature type="compositionally biased region" description="Basic residues" evidence="9">
    <location>
        <begin position="308"/>
        <end position="321"/>
    </location>
</feature>
<dbReference type="SUPFAM" id="SSF56655">
    <property type="entry name" value="Carbohydrate phosphatase"/>
    <property type="match status" value="1"/>
</dbReference>
<keyword evidence="5 8" id="KW-0378">Hydrolase</keyword>
<dbReference type="GO" id="GO:0007165">
    <property type="term" value="P:signal transduction"/>
    <property type="evidence" value="ECO:0007669"/>
    <property type="project" value="TreeGrafter"/>
</dbReference>
<evidence type="ECO:0000256" key="2">
    <source>
        <dbReference type="ARBA" id="ARBA00001946"/>
    </source>
</evidence>
<evidence type="ECO:0000256" key="8">
    <source>
        <dbReference type="RuleBase" id="RU364068"/>
    </source>
</evidence>
<dbReference type="Pfam" id="PF00459">
    <property type="entry name" value="Inositol_P"/>
    <property type="match status" value="1"/>
</dbReference>
<dbReference type="Gene3D" id="3.30.540.10">
    <property type="entry name" value="Fructose-1,6-Bisphosphatase, subunit A, domain 1"/>
    <property type="match status" value="1"/>
</dbReference>
<dbReference type="EMBL" id="AP018786">
    <property type="protein sequence ID" value="BBF22899.1"/>
    <property type="molecule type" value="Genomic_DNA"/>
</dbReference>
<evidence type="ECO:0000256" key="6">
    <source>
        <dbReference type="ARBA" id="ARBA00022842"/>
    </source>
</evidence>
<dbReference type="GO" id="GO:0008934">
    <property type="term" value="F:inositol monophosphate 1-phosphatase activity"/>
    <property type="evidence" value="ECO:0007669"/>
    <property type="project" value="InterPro"/>
</dbReference>
<comment type="similarity">
    <text evidence="3 8">Belongs to the inositol monophosphatase superfamily.</text>
</comment>
<feature type="binding site" evidence="7">
    <location>
        <position position="216"/>
    </location>
    <ligand>
        <name>Mg(2+)</name>
        <dbReference type="ChEBI" id="CHEBI:18420"/>
        <label>1</label>
        <note>catalytic</note>
    </ligand>
</feature>
<keyword evidence="6 7" id="KW-0460">Magnesium</keyword>
<dbReference type="PRINTS" id="PR00377">
    <property type="entry name" value="IMPHPHTASES"/>
</dbReference>
<dbReference type="CDD" id="cd01639">
    <property type="entry name" value="IMPase"/>
    <property type="match status" value="1"/>
</dbReference>
<feature type="region of interest" description="Disordered" evidence="9">
    <location>
        <begin position="268"/>
        <end position="321"/>
    </location>
</feature>
<organism evidence="10 11">
    <name type="scientific">Sutterella megalosphaeroides</name>
    <dbReference type="NCBI Taxonomy" id="2494234"/>
    <lineage>
        <taxon>Bacteria</taxon>
        <taxon>Pseudomonadati</taxon>
        <taxon>Pseudomonadota</taxon>
        <taxon>Betaproteobacteria</taxon>
        <taxon>Burkholderiales</taxon>
        <taxon>Sutterellaceae</taxon>
        <taxon>Sutterella</taxon>
    </lineage>
</organism>
<evidence type="ECO:0000256" key="9">
    <source>
        <dbReference type="SAM" id="MobiDB-lite"/>
    </source>
</evidence>
<dbReference type="InterPro" id="IPR033942">
    <property type="entry name" value="IMPase"/>
</dbReference>
<feature type="binding site" evidence="7">
    <location>
        <position position="91"/>
    </location>
    <ligand>
        <name>Mg(2+)</name>
        <dbReference type="ChEBI" id="CHEBI:18420"/>
        <label>1</label>
        <note>catalytic</note>
    </ligand>
</feature>
<dbReference type="PROSITE" id="PS00629">
    <property type="entry name" value="IMP_1"/>
    <property type="match status" value="1"/>
</dbReference>
<dbReference type="EC" id="3.1.3.25" evidence="8"/>